<dbReference type="Proteomes" id="UP000334019">
    <property type="component" value="Chromosome"/>
</dbReference>
<accession>A0A5Q2RKQ1</accession>
<proteinExistence type="predicted"/>
<evidence type="ECO:0000259" key="1">
    <source>
        <dbReference type="Pfam" id="PF00903"/>
    </source>
</evidence>
<keyword evidence="3" id="KW-1185">Reference proteome</keyword>
<dbReference type="AlphaFoldDB" id="A0A5Q2RKQ1"/>
<dbReference type="Pfam" id="PF00903">
    <property type="entry name" value="Glyoxalase"/>
    <property type="match status" value="1"/>
</dbReference>
<protein>
    <submittedName>
        <fullName evidence="2">Glyoxalase</fullName>
    </submittedName>
</protein>
<dbReference type="Gene3D" id="3.10.180.10">
    <property type="entry name" value="2,3-Dihydroxybiphenyl 1,2-Dioxygenase, domain 1"/>
    <property type="match status" value="1"/>
</dbReference>
<dbReference type="EMBL" id="CP045851">
    <property type="protein sequence ID" value="QGG96064.1"/>
    <property type="molecule type" value="Genomic_DNA"/>
</dbReference>
<feature type="domain" description="Glyoxalase/fosfomycin resistance/dioxygenase" evidence="1">
    <location>
        <begin position="84"/>
        <end position="178"/>
    </location>
</feature>
<organism evidence="2 3">
    <name type="scientific">Actinomarinicola tropica</name>
    <dbReference type="NCBI Taxonomy" id="2789776"/>
    <lineage>
        <taxon>Bacteria</taxon>
        <taxon>Bacillati</taxon>
        <taxon>Actinomycetota</taxon>
        <taxon>Acidimicrobiia</taxon>
        <taxon>Acidimicrobiales</taxon>
        <taxon>Iamiaceae</taxon>
        <taxon>Actinomarinicola</taxon>
    </lineage>
</organism>
<dbReference type="RefSeq" id="WP_153760170.1">
    <property type="nucleotide sequence ID" value="NZ_CP045851.1"/>
</dbReference>
<evidence type="ECO:0000313" key="2">
    <source>
        <dbReference type="EMBL" id="QGG96064.1"/>
    </source>
</evidence>
<dbReference type="SUPFAM" id="SSF54593">
    <property type="entry name" value="Glyoxalase/Bleomycin resistance protein/Dihydroxybiphenyl dioxygenase"/>
    <property type="match status" value="1"/>
</dbReference>
<name>A0A5Q2RKQ1_9ACTN</name>
<dbReference type="InterPro" id="IPR029068">
    <property type="entry name" value="Glyas_Bleomycin-R_OHBP_Dase"/>
</dbReference>
<sequence>MGVRLTELIVGDEPTAWANAGFDVEGDATWLGTVRVRLVGEDAGRGVRSLGLDGADRDDLDGLAVHAADPGHPPATRHPNGVAGFDHLVVASPDLDRTLEAFTAVGLELRRTRDVGTADRPRRQMFFWLGEPILELVGPAEPSGDGPSRTFGVALTVADLDATAAHLGAACGRVKDAVQPGRRIATLRHEACGMSVPVAFMTAHVRADETR</sequence>
<dbReference type="KEGG" id="atq:GH723_13700"/>
<dbReference type="InterPro" id="IPR004360">
    <property type="entry name" value="Glyas_Fos-R_dOase_dom"/>
</dbReference>
<evidence type="ECO:0000313" key="3">
    <source>
        <dbReference type="Proteomes" id="UP000334019"/>
    </source>
</evidence>
<gene>
    <name evidence="2" type="ORF">GH723_13700</name>
</gene>
<reference evidence="2 3" key="1">
    <citation type="submission" date="2019-11" db="EMBL/GenBank/DDBJ databases">
        <authorList>
            <person name="He Y."/>
        </authorList>
    </citation>
    <scope>NUCLEOTIDE SEQUENCE [LARGE SCALE GENOMIC DNA]</scope>
    <source>
        <strain evidence="2 3">SCSIO 58843</strain>
    </source>
</reference>